<keyword evidence="7" id="KW-1185">Reference proteome</keyword>
<dbReference type="Proteomes" id="UP001597033">
    <property type="component" value="Unassembled WGS sequence"/>
</dbReference>
<dbReference type="InterPro" id="IPR029063">
    <property type="entry name" value="SAM-dependent_MTases_sf"/>
</dbReference>
<feature type="domain" description="DNA methylase N-4/N-6" evidence="5">
    <location>
        <begin position="44"/>
        <end position="255"/>
    </location>
</feature>
<evidence type="ECO:0000256" key="1">
    <source>
        <dbReference type="ARBA" id="ARBA00022603"/>
    </source>
</evidence>
<dbReference type="Pfam" id="PF01555">
    <property type="entry name" value="N6_N4_Mtase"/>
    <property type="match status" value="1"/>
</dbReference>
<protein>
    <recommendedName>
        <fullName evidence="3">Methyltransferase</fullName>
        <ecNumber evidence="3">2.1.1.-</ecNumber>
    </recommendedName>
</protein>
<keyword evidence="1" id="KW-0489">Methyltransferase</keyword>
<feature type="region of interest" description="Disordered" evidence="4">
    <location>
        <begin position="162"/>
        <end position="182"/>
    </location>
</feature>
<sequence>MEIAARRFPRSTRRTTARKGGGVSVSLTRGDCLAQLKKLPDASVDLVLTDLPYGTTGCKWDTVIDLAAMWRELYRVGTHECVFVFTAQSPFTFVLAQSNPYGLKHLRQTLVWEKSNGTNPFLASHGPLKAHEDILVFCRKRARYNPQMVEGKPYVERGGTYTGGDAGGIKGKRKSGKNNGTRHPRSVQFFAWERGWHPTQKPVALMEWLIKSYSNPGHTVLDLTMGSGTTGVAAARTGRHFIGFELSAQYMAIARRRILCAQNGEPEPQPTKAYQVARPRLETLKGGRLLVSKAKAPVTARRRGGGTSARSKVGRVCLRKAEVRHVA</sequence>
<organism evidence="6 7">
    <name type="scientific">Pseudoxanthomonas kaohsiungensis</name>
    <dbReference type="NCBI Taxonomy" id="283923"/>
    <lineage>
        <taxon>Bacteria</taxon>
        <taxon>Pseudomonadati</taxon>
        <taxon>Pseudomonadota</taxon>
        <taxon>Gammaproteobacteria</taxon>
        <taxon>Lysobacterales</taxon>
        <taxon>Lysobacteraceae</taxon>
        <taxon>Pseudoxanthomonas</taxon>
    </lineage>
</organism>
<evidence type="ECO:0000256" key="4">
    <source>
        <dbReference type="SAM" id="MobiDB-lite"/>
    </source>
</evidence>
<evidence type="ECO:0000259" key="5">
    <source>
        <dbReference type="Pfam" id="PF01555"/>
    </source>
</evidence>
<dbReference type="Gene3D" id="3.40.50.150">
    <property type="entry name" value="Vaccinia Virus protein VP39"/>
    <property type="match status" value="1"/>
</dbReference>
<comment type="caution">
    <text evidence="6">The sequence shown here is derived from an EMBL/GenBank/DDBJ whole genome shotgun (WGS) entry which is preliminary data.</text>
</comment>
<dbReference type="InterPro" id="IPR002941">
    <property type="entry name" value="DNA_methylase_N4/N6"/>
</dbReference>
<evidence type="ECO:0000256" key="2">
    <source>
        <dbReference type="ARBA" id="ARBA00022679"/>
    </source>
</evidence>
<accession>A0ABW3M352</accession>
<dbReference type="RefSeq" id="WP_202935658.1">
    <property type="nucleotide sequence ID" value="NZ_JBHTKN010000011.1"/>
</dbReference>
<dbReference type="SUPFAM" id="SSF53335">
    <property type="entry name" value="S-adenosyl-L-methionine-dependent methyltransferases"/>
    <property type="match status" value="1"/>
</dbReference>
<evidence type="ECO:0000313" key="7">
    <source>
        <dbReference type="Proteomes" id="UP001597033"/>
    </source>
</evidence>
<keyword evidence="2" id="KW-0808">Transferase</keyword>
<reference evidence="7" key="1">
    <citation type="journal article" date="2019" name="Int. J. Syst. Evol. Microbiol.">
        <title>The Global Catalogue of Microorganisms (GCM) 10K type strain sequencing project: providing services to taxonomists for standard genome sequencing and annotation.</title>
        <authorList>
            <consortium name="The Broad Institute Genomics Platform"/>
            <consortium name="The Broad Institute Genome Sequencing Center for Infectious Disease"/>
            <person name="Wu L."/>
            <person name="Ma J."/>
        </authorList>
    </citation>
    <scope>NUCLEOTIDE SEQUENCE [LARGE SCALE GENOMIC DNA]</scope>
    <source>
        <strain evidence="7">CCUG 55854</strain>
    </source>
</reference>
<evidence type="ECO:0000256" key="3">
    <source>
        <dbReference type="RuleBase" id="RU362026"/>
    </source>
</evidence>
<name>A0ABW3M352_9GAMM</name>
<dbReference type="InterPro" id="IPR001091">
    <property type="entry name" value="RM_Methyltransferase"/>
</dbReference>
<evidence type="ECO:0000313" key="6">
    <source>
        <dbReference type="EMBL" id="MFD1043465.1"/>
    </source>
</evidence>
<gene>
    <name evidence="6" type="ORF">ACFQ2N_14020</name>
</gene>
<dbReference type="EMBL" id="JBHTKN010000011">
    <property type="protein sequence ID" value="MFD1043465.1"/>
    <property type="molecule type" value="Genomic_DNA"/>
</dbReference>
<comment type="similarity">
    <text evidence="3">Belongs to the N(4)/N(6)-methyltransferase family.</text>
</comment>
<dbReference type="PRINTS" id="PR00508">
    <property type="entry name" value="S21N4MTFRASE"/>
</dbReference>
<feature type="compositionally biased region" description="Basic residues" evidence="4">
    <location>
        <begin position="170"/>
        <end position="182"/>
    </location>
</feature>
<proteinExistence type="inferred from homology"/>
<dbReference type="EC" id="2.1.1.-" evidence="3"/>